<reference evidence="1 2" key="1">
    <citation type="submission" date="2019-03" db="EMBL/GenBank/DDBJ databases">
        <title>Draft Genome Sequence of Massilia arenosa sp. nov., a Novel Massilia Species Isolated from a Sandy-loam Maize Soil.</title>
        <authorList>
            <person name="Raths R."/>
            <person name="Peta V."/>
            <person name="Bucking H."/>
        </authorList>
    </citation>
    <scope>NUCLEOTIDE SEQUENCE [LARGE SCALE GENOMIC DNA]</scope>
    <source>
        <strain evidence="1 2">MC02</strain>
    </source>
</reference>
<keyword evidence="2" id="KW-1185">Reference proteome</keyword>
<dbReference type="Pfam" id="PF05721">
    <property type="entry name" value="PhyH"/>
    <property type="match status" value="1"/>
</dbReference>
<dbReference type="GO" id="GO:0016706">
    <property type="term" value="F:2-oxoglutarate-dependent dioxygenase activity"/>
    <property type="evidence" value="ECO:0007669"/>
    <property type="project" value="UniProtKB-ARBA"/>
</dbReference>
<comment type="caution">
    <text evidence="1">The sequence shown here is derived from an EMBL/GenBank/DDBJ whole genome shotgun (WGS) entry which is preliminary data.</text>
</comment>
<dbReference type="SUPFAM" id="SSF51197">
    <property type="entry name" value="Clavaminate synthase-like"/>
    <property type="match status" value="1"/>
</dbReference>
<dbReference type="OrthoDB" id="324927at2"/>
<evidence type="ECO:0000313" key="1">
    <source>
        <dbReference type="EMBL" id="TFW25785.1"/>
    </source>
</evidence>
<proteinExistence type="predicted"/>
<dbReference type="AlphaFoldDB" id="A0A4Y9SPK9"/>
<dbReference type="Gene3D" id="2.60.120.620">
    <property type="entry name" value="q2cbj1_9rhob like domain"/>
    <property type="match status" value="1"/>
</dbReference>
<protein>
    <recommendedName>
        <fullName evidence="3">Phytanoyl-CoA dioxygenase</fullName>
    </recommendedName>
</protein>
<dbReference type="EMBL" id="SPVF01000072">
    <property type="protein sequence ID" value="TFW25785.1"/>
    <property type="molecule type" value="Genomic_DNA"/>
</dbReference>
<dbReference type="InterPro" id="IPR008775">
    <property type="entry name" value="Phytyl_CoA_dOase-like"/>
</dbReference>
<name>A0A4Y9SPK9_9BURK</name>
<organism evidence="1 2">
    <name type="scientific">Zemynaea arenosa</name>
    <dbReference type="NCBI Taxonomy" id="2561931"/>
    <lineage>
        <taxon>Bacteria</taxon>
        <taxon>Pseudomonadati</taxon>
        <taxon>Pseudomonadota</taxon>
        <taxon>Betaproteobacteria</taxon>
        <taxon>Burkholderiales</taxon>
        <taxon>Oxalobacteraceae</taxon>
        <taxon>Telluria group</taxon>
        <taxon>Zemynaea</taxon>
    </lineage>
</organism>
<sequence length="303" mass="34096">MKYARLTPGAGFSPVNSFLYYFQRLVVLLPLRRMFVRSGRAWIRSRQGKGQNALTVNSRAALDLLSRDGYASLGNVLTAEQCADVRAYMATKVMTNRHNAAQKFKIGDTPPDTRIADFDLPDILGCPHILDLCNSPLLLELATAYIGCKPTISQLGMRWSFPCDEGESNLQQYHRDSEDWRYFKVIVYLTDVGPNDGPHVFVRGTHTEQATMRLRRFDDEDIRQRYGDANLIAAMGTSGFAFAVDTAGIHKGQSPTQASRLMLQIQYSLCPSYVYEYHPEPYGGALALDPYINRLMVEPAPRK</sequence>
<dbReference type="Proteomes" id="UP000298438">
    <property type="component" value="Unassembled WGS sequence"/>
</dbReference>
<gene>
    <name evidence="1" type="ORF">E4L96_04875</name>
</gene>
<evidence type="ECO:0008006" key="3">
    <source>
        <dbReference type="Google" id="ProtNLM"/>
    </source>
</evidence>
<dbReference type="RefSeq" id="WP_135206103.1">
    <property type="nucleotide sequence ID" value="NZ_SPVF01000072.1"/>
</dbReference>
<evidence type="ECO:0000313" key="2">
    <source>
        <dbReference type="Proteomes" id="UP000298438"/>
    </source>
</evidence>
<accession>A0A4Y9SPK9</accession>